<sequence>MAQKNEEREARKAYMRRRQTKVFSTVGVVLAVVLVIALLVAFHVGGLGTVNSSEDEPNYGVVTACPVASADGSKGKYLDNRNVTVRVLNGTSSAGFAGAVGSALENREFVLQSVDNYKDSDVKRTTIYFGKNAINEAYTVAGNIPDAQMVMDNRDDKLVDVVLGSTFDNLTPESDVPKTNSDIKGFSNCVDASKLGKLPAAEAHNNV</sequence>
<dbReference type="Gene3D" id="3.30.70.2390">
    <property type="match status" value="1"/>
</dbReference>
<feature type="domain" description="LytR/CpsA/Psr regulator C-terminal" evidence="2">
    <location>
        <begin position="82"/>
        <end position="167"/>
    </location>
</feature>
<gene>
    <name evidence="3" type="ORF">BMAGN_1507</name>
</gene>
<evidence type="ECO:0000256" key="1">
    <source>
        <dbReference type="SAM" id="Phobius"/>
    </source>
</evidence>
<protein>
    <submittedName>
        <fullName evidence="3">LytR cell envelope-related transcriptional attenuator</fullName>
    </submittedName>
</protein>
<dbReference type="RefSeq" id="WP_022860271.1">
    <property type="nucleotide sequence ID" value="NZ_JGZB01000007.1"/>
</dbReference>
<reference evidence="3 4" key="1">
    <citation type="submission" date="2014-03" db="EMBL/GenBank/DDBJ databases">
        <title>Genomics of Bifidobacteria.</title>
        <authorList>
            <person name="Ventura M."/>
            <person name="Milani C."/>
            <person name="Lugli G.A."/>
        </authorList>
    </citation>
    <scope>NUCLEOTIDE SEQUENCE [LARGE SCALE GENOMIC DNA]</scope>
    <source>
        <strain evidence="3 4">LMG 11591</strain>
    </source>
</reference>
<dbReference type="InterPro" id="IPR027381">
    <property type="entry name" value="LytR/CpsA/Psr_C"/>
</dbReference>
<evidence type="ECO:0000259" key="2">
    <source>
        <dbReference type="Pfam" id="PF13399"/>
    </source>
</evidence>
<proteinExistence type="predicted"/>
<feature type="transmembrane region" description="Helical" evidence="1">
    <location>
        <begin position="21"/>
        <end position="44"/>
    </location>
</feature>
<accession>A0A087B9V3</accession>
<keyword evidence="1" id="KW-0472">Membrane</keyword>
<keyword evidence="1" id="KW-0812">Transmembrane</keyword>
<evidence type="ECO:0000313" key="3">
    <source>
        <dbReference type="EMBL" id="KFI67803.1"/>
    </source>
</evidence>
<name>A0A087B9V3_9BIFI</name>
<keyword evidence="1" id="KW-1133">Transmembrane helix</keyword>
<dbReference type="Pfam" id="PF13399">
    <property type="entry name" value="LytR_C"/>
    <property type="match status" value="1"/>
</dbReference>
<evidence type="ECO:0000313" key="4">
    <source>
        <dbReference type="Proteomes" id="UP000029052"/>
    </source>
</evidence>
<keyword evidence="4" id="KW-1185">Reference proteome</keyword>
<dbReference type="eggNOG" id="ENOG5032WRF">
    <property type="taxonomic scope" value="Bacteria"/>
</dbReference>
<dbReference type="STRING" id="1692.BMAGN_1507"/>
<dbReference type="Proteomes" id="UP000029052">
    <property type="component" value="Unassembled WGS sequence"/>
</dbReference>
<dbReference type="EMBL" id="JGZB01000007">
    <property type="protein sequence ID" value="KFI67803.1"/>
    <property type="molecule type" value="Genomic_DNA"/>
</dbReference>
<comment type="caution">
    <text evidence="3">The sequence shown here is derived from an EMBL/GenBank/DDBJ whole genome shotgun (WGS) entry which is preliminary data.</text>
</comment>
<dbReference type="AlphaFoldDB" id="A0A087B9V3"/>
<organism evidence="3 4">
    <name type="scientific">Bifidobacterium magnum</name>
    <dbReference type="NCBI Taxonomy" id="1692"/>
    <lineage>
        <taxon>Bacteria</taxon>
        <taxon>Bacillati</taxon>
        <taxon>Actinomycetota</taxon>
        <taxon>Actinomycetes</taxon>
        <taxon>Bifidobacteriales</taxon>
        <taxon>Bifidobacteriaceae</taxon>
        <taxon>Bifidobacterium</taxon>
    </lineage>
</organism>